<dbReference type="Gramene" id="PRQ27545">
    <property type="protein sequence ID" value="PRQ27545"/>
    <property type="gene ID" value="RchiOBHm_Chr6g0306431"/>
</dbReference>
<comment type="caution">
    <text evidence="2">The sequence shown here is derived from an EMBL/GenBank/DDBJ whole genome shotgun (WGS) entry which is preliminary data.</text>
</comment>
<keyword evidence="3" id="KW-1185">Reference proteome</keyword>
<keyword evidence="1" id="KW-0732">Signal</keyword>
<dbReference type="Proteomes" id="UP000238479">
    <property type="component" value="Chromosome 6"/>
</dbReference>
<gene>
    <name evidence="2" type="ORF">RchiOBHm_Chr6g0306431</name>
</gene>
<name>A0A2P6Q039_ROSCH</name>
<proteinExistence type="predicted"/>
<evidence type="ECO:0000256" key="1">
    <source>
        <dbReference type="SAM" id="SignalP"/>
    </source>
</evidence>
<organism evidence="2 3">
    <name type="scientific">Rosa chinensis</name>
    <name type="common">China rose</name>
    <dbReference type="NCBI Taxonomy" id="74649"/>
    <lineage>
        <taxon>Eukaryota</taxon>
        <taxon>Viridiplantae</taxon>
        <taxon>Streptophyta</taxon>
        <taxon>Embryophyta</taxon>
        <taxon>Tracheophyta</taxon>
        <taxon>Spermatophyta</taxon>
        <taxon>Magnoliopsida</taxon>
        <taxon>eudicotyledons</taxon>
        <taxon>Gunneridae</taxon>
        <taxon>Pentapetalae</taxon>
        <taxon>rosids</taxon>
        <taxon>fabids</taxon>
        <taxon>Rosales</taxon>
        <taxon>Rosaceae</taxon>
        <taxon>Rosoideae</taxon>
        <taxon>Rosoideae incertae sedis</taxon>
        <taxon>Rosa</taxon>
    </lineage>
</organism>
<dbReference type="EMBL" id="PDCK01000044">
    <property type="protein sequence ID" value="PRQ27545.1"/>
    <property type="molecule type" value="Genomic_DNA"/>
</dbReference>
<evidence type="ECO:0000313" key="2">
    <source>
        <dbReference type="EMBL" id="PRQ27545.1"/>
    </source>
</evidence>
<protein>
    <submittedName>
        <fullName evidence="2">Uncharacterized protein</fullName>
    </submittedName>
</protein>
<reference evidence="2 3" key="1">
    <citation type="journal article" date="2018" name="Nat. Genet.">
        <title>The Rosa genome provides new insights in the design of modern roses.</title>
        <authorList>
            <person name="Bendahmane M."/>
        </authorList>
    </citation>
    <scope>NUCLEOTIDE SEQUENCE [LARGE SCALE GENOMIC DNA]</scope>
    <source>
        <strain evidence="3">cv. Old Blush</strain>
    </source>
</reference>
<feature type="signal peptide" evidence="1">
    <location>
        <begin position="1"/>
        <end position="19"/>
    </location>
</feature>
<sequence length="49" mass="5602">MNNVVSMVLILLQIHLPYAWDHDNTKTHIDTEKKPPLLLLSSPHLVVLC</sequence>
<accession>A0A2P6Q039</accession>
<dbReference type="AlphaFoldDB" id="A0A2P6Q039"/>
<evidence type="ECO:0000313" key="3">
    <source>
        <dbReference type="Proteomes" id="UP000238479"/>
    </source>
</evidence>
<feature type="chain" id="PRO_5015187669" evidence="1">
    <location>
        <begin position="20"/>
        <end position="49"/>
    </location>
</feature>